<accession>A0ABQ5G034</accession>
<reference evidence="1" key="1">
    <citation type="journal article" date="2022" name="Int. J. Mol. Sci.">
        <title>Draft Genome of Tanacetum Coccineum: Genomic Comparison of Closely Related Tanacetum-Family Plants.</title>
        <authorList>
            <person name="Yamashiro T."/>
            <person name="Shiraishi A."/>
            <person name="Nakayama K."/>
            <person name="Satake H."/>
        </authorList>
    </citation>
    <scope>NUCLEOTIDE SEQUENCE</scope>
</reference>
<proteinExistence type="predicted"/>
<evidence type="ECO:0000313" key="1">
    <source>
        <dbReference type="EMBL" id="GJT68834.1"/>
    </source>
</evidence>
<name>A0ABQ5G034_9ASTR</name>
<dbReference type="Proteomes" id="UP001151760">
    <property type="component" value="Unassembled WGS sequence"/>
</dbReference>
<protein>
    <submittedName>
        <fullName evidence="1">Uncharacterized protein</fullName>
    </submittedName>
</protein>
<gene>
    <name evidence="1" type="ORF">Tco_1020314</name>
</gene>
<sequence>MEPDISNMTLNEYLMYQGRHKDLERSCTSLKSVAPKRNRILVYPDFDEEDKEYCNLPPLLPCFQTTRPYATFNSVYHNSHSEVNIDNMTLEVYVRYELAMSSMKSEIQVPTQGAENIGKMEHKILNRCNDITDYEDCDQEDGELPDLPTFFATNEFTSIYEQVEENIDVNTTQELEEVHVRDVEMDKDDTIDYSNPEETLQWSPAKDPFLVCMEFNDQSSFVLHTIPSSISNKVKKEFKIPHRFRLQRDEIRGYLNSCYVVRSLEILTRIHSSTWDTVWFKRLFAYAKCNRDAYESELGKHFKSGLVGYHVIDDDVLELWMLLMEADLKHGLEHVVSSSS</sequence>
<evidence type="ECO:0000313" key="2">
    <source>
        <dbReference type="Proteomes" id="UP001151760"/>
    </source>
</evidence>
<reference evidence="1" key="2">
    <citation type="submission" date="2022-01" db="EMBL/GenBank/DDBJ databases">
        <authorList>
            <person name="Yamashiro T."/>
            <person name="Shiraishi A."/>
            <person name="Satake H."/>
            <person name="Nakayama K."/>
        </authorList>
    </citation>
    <scope>NUCLEOTIDE SEQUENCE</scope>
</reference>
<dbReference type="EMBL" id="BQNB010017933">
    <property type="protein sequence ID" value="GJT68834.1"/>
    <property type="molecule type" value="Genomic_DNA"/>
</dbReference>
<comment type="caution">
    <text evidence="1">The sequence shown here is derived from an EMBL/GenBank/DDBJ whole genome shotgun (WGS) entry which is preliminary data.</text>
</comment>
<keyword evidence="2" id="KW-1185">Reference proteome</keyword>
<organism evidence="1 2">
    <name type="scientific">Tanacetum coccineum</name>
    <dbReference type="NCBI Taxonomy" id="301880"/>
    <lineage>
        <taxon>Eukaryota</taxon>
        <taxon>Viridiplantae</taxon>
        <taxon>Streptophyta</taxon>
        <taxon>Embryophyta</taxon>
        <taxon>Tracheophyta</taxon>
        <taxon>Spermatophyta</taxon>
        <taxon>Magnoliopsida</taxon>
        <taxon>eudicotyledons</taxon>
        <taxon>Gunneridae</taxon>
        <taxon>Pentapetalae</taxon>
        <taxon>asterids</taxon>
        <taxon>campanulids</taxon>
        <taxon>Asterales</taxon>
        <taxon>Asteraceae</taxon>
        <taxon>Asteroideae</taxon>
        <taxon>Anthemideae</taxon>
        <taxon>Anthemidinae</taxon>
        <taxon>Tanacetum</taxon>
    </lineage>
</organism>